<dbReference type="Gene3D" id="3.20.20.140">
    <property type="entry name" value="Metal-dependent hydrolases"/>
    <property type="match status" value="1"/>
</dbReference>
<dbReference type="GO" id="GO:0046872">
    <property type="term" value="F:metal ion binding"/>
    <property type="evidence" value="ECO:0007669"/>
    <property type="project" value="InterPro"/>
</dbReference>
<dbReference type="Proteomes" id="UP000255024">
    <property type="component" value="Unassembled WGS sequence"/>
</dbReference>
<dbReference type="EMBL" id="UGQL01000001">
    <property type="protein sequence ID" value="STZ27016.1"/>
    <property type="molecule type" value="Genomic_DNA"/>
</dbReference>
<dbReference type="GO" id="GO:0005737">
    <property type="term" value="C:cytoplasm"/>
    <property type="evidence" value="ECO:0007669"/>
    <property type="project" value="TreeGrafter"/>
</dbReference>
<dbReference type="InterPro" id="IPR004722">
    <property type="entry name" value="DHOase"/>
</dbReference>
<dbReference type="CDD" id="cd01317">
    <property type="entry name" value="DHOase_IIa"/>
    <property type="match status" value="1"/>
</dbReference>
<dbReference type="PANTHER" id="PTHR43668:SF2">
    <property type="entry name" value="ALLANTOINASE"/>
    <property type="match status" value="1"/>
</dbReference>
<dbReference type="InterPro" id="IPR050138">
    <property type="entry name" value="DHOase/Allantoinase_Hydrolase"/>
</dbReference>
<dbReference type="Gene3D" id="2.30.40.10">
    <property type="entry name" value="Urease, subunit C, domain 1"/>
    <property type="match status" value="1"/>
</dbReference>
<proteinExistence type="predicted"/>
<dbReference type="GO" id="GO:0006145">
    <property type="term" value="P:purine nucleobase catabolic process"/>
    <property type="evidence" value="ECO:0007669"/>
    <property type="project" value="TreeGrafter"/>
</dbReference>
<dbReference type="RefSeq" id="WP_115090041.1">
    <property type="nucleotide sequence ID" value="NZ_CP068107.1"/>
</dbReference>
<gene>
    <name evidence="3" type="primary">pyrC_1</name>
    <name evidence="3" type="ORF">NCTC11179_00543</name>
</gene>
<name>A0A378RIY2_MYROD</name>
<dbReference type="GO" id="GO:0006221">
    <property type="term" value="P:pyrimidine nucleotide biosynthetic process"/>
    <property type="evidence" value="ECO:0007669"/>
    <property type="project" value="UniProtKB-KW"/>
</dbReference>
<feature type="domain" description="Dihydroorotase catalytic" evidence="2">
    <location>
        <begin position="55"/>
        <end position="236"/>
    </location>
</feature>
<dbReference type="GO" id="GO:0004038">
    <property type="term" value="F:allantoinase activity"/>
    <property type="evidence" value="ECO:0007669"/>
    <property type="project" value="TreeGrafter"/>
</dbReference>
<sequence length="417" mass="45042">MNIILKSAKVIDSTSPFNNQVVDIHVKNGKIEKIAASITEADATVVQLDHLSVSPGWFDTSVSFGEPGYEERETLVHGLEVAAKSGFTQVAIESNNNPITDNQSIVSFIKQRAFGQTTEAFPIGALTVKSEGTDLAELYDMKNAGAVAFGDYKKAIDNANVLKIALQYVQDFDGLILAFSQDKSIKGKGVAHEGVTSTTLGLKGIPPLAEELQVARNLFLLEYTGGKMHIPTISTAKSVELIREAKAKGLQVTCSVAVHQLVLTDAKLTEFDSRHKVSPPLRDEATRQALLQGVLDHTIDCITTDHTPLDIEHKKLEFDMATSGTIGLESAFGALNTVLPIEIIIQKLTAGRAIYGVPTASIQEGNEANLSLFSTEGTWTFTKENILSKSKNSAFLGTAMQGTVYGAIRLDKQTFNF</sequence>
<dbReference type="AlphaFoldDB" id="A0A378RIY2"/>
<dbReference type="SUPFAM" id="SSF51556">
    <property type="entry name" value="Metallo-dependent hydrolases"/>
    <property type="match status" value="1"/>
</dbReference>
<evidence type="ECO:0000259" key="2">
    <source>
        <dbReference type="Pfam" id="PF12890"/>
    </source>
</evidence>
<dbReference type="SUPFAM" id="SSF51338">
    <property type="entry name" value="Composite domain of metallo-dependent hydrolases"/>
    <property type="match status" value="1"/>
</dbReference>
<keyword evidence="1" id="KW-0665">Pyrimidine biosynthesis</keyword>
<dbReference type="InterPro" id="IPR032466">
    <property type="entry name" value="Metal_Hydrolase"/>
</dbReference>
<dbReference type="EC" id="3.5.2.3" evidence="3"/>
<evidence type="ECO:0000256" key="1">
    <source>
        <dbReference type="ARBA" id="ARBA00022975"/>
    </source>
</evidence>
<reference evidence="3 4" key="1">
    <citation type="submission" date="2018-06" db="EMBL/GenBank/DDBJ databases">
        <authorList>
            <consortium name="Pathogen Informatics"/>
            <person name="Doyle S."/>
        </authorList>
    </citation>
    <scope>NUCLEOTIDE SEQUENCE [LARGE SCALE GENOMIC DNA]</scope>
    <source>
        <strain evidence="3 4">NCTC11179</strain>
    </source>
</reference>
<evidence type="ECO:0000313" key="4">
    <source>
        <dbReference type="Proteomes" id="UP000255024"/>
    </source>
</evidence>
<dbReference type="InterPro" id="IPR024403">
    <property type="entry name" value="DHOase_cat"/>
</dbReference>
<accession>A0A378RIY2</accession>
<dbReference type="Pfam" id="PF12890">
    <property type="entry name" value="DHOase"/>
    <property type="match status" value="1"/>
</dbReference>
<dbReference type="PANTHER" id="PTHR43668">
    <property type="entry name" value="ALLANTOINASE"/>
    <property type="match status" value="1"/>
</dbReference>
<keyword evidence="3" id="KW-0378">Hydrolase</keyword>
<protein>
    <submittedName>
        <fullName evidence="3">Dihydroorotase</fullName>
        <ecNumber evidence="3">3.5.2.3</ecNumber>
    </submittedName>
</protein>
<organism evidence="3 4">
    <name type="scientific">Myroides odoratus</name>
    <name type="common">Flavobacterium odoratum</name>
    <dbReference type="NCBI Taxonomy" id="256"/>
    <lineage>
        <taxon>Bacteria</taxon>
        <taxon>Pseudomonadati</taxon>
        <taxon>Bacteroidota</taxon>
        <taxon>Flavobacteriia</taxon>
        <taxon>Flavobacteriales</taxon>
        <taxon>Flavobacteriaceae</taxon>
        <taxon>Myroides</taxon>
    </lineage>
</organism>
<dbReference type="InterPro" id="IPR011059">
    <property type="entry name" value="Metal-dep_hydrolase_composite"/>
</dbReference>
<keyword evidence="4" id="KW-1185">Reference proteome</keyword>
<dbReference type="GO" id="GO:0004151">
    <property type="term" value="F:dihydroorotase activity"/>
    <property type="evidence" value="ECO:0007669"/>
    <property type="project" value="UniProtKB-EC"/>
</dbReference>
<evidence type="ECO:0000313" key="3">
    <source>
        <dbReference type="EMBL" id="STZ27016.1"/>
    </source>
</evidence>